<reference evidence="1 2" key="1">
    <citation type="submission" date="2024-02" db="EMBL/GenBank/DDBJ databases">
        <title>Haloferula sargassicola NBRC 104335.</title>
        <authorList>
            <person name="Ichikawa N."/>
            <person name="Katano-Makiyama Y."/>
            <person name="Hidaka K."/>
        </authorList>
    </citation>
    <scope>NUCLEOTIDE SEQUENCE [LARGE SCALE GENOMIC DNA]</scope>
    <source>
        <strain evidence="1 2">NBRC 104335</strain>
    </source>
</reference>
<protein>
    <submittedName>
        <fullName evidence="1">Uncharacterized protein</fullName>
    </submittedName>
</protein>
<accession>A0ABP9UTJ1</accession>
<dbReference type="Proteomes" id="UP001476282">
    <property type="component" value="Unassembled WGS sequence"/>
</dbReference>
<gene>
    <name evidence="1" type="ORF">Hsar01_04103</name>
</gene>
<dbReference type="EMBL" id="BAABRI010000043">
    <property type="protein sequence ID" value="GAA5484850.1"/>
    <property type="molecule type" value="Genomic_DNA"/>
</dbReference>
<sequence length="71" mass="8072">MAELDAGAKIVEGTSSPNWGKMKRLIILDAPFRTSAWKEHGGLTFRDINDPHYWRAEVEDTATHELLACRF</sequence>
<keyword evidence="2" id="KW-1185">Reference proteome</keyword>
<comment type="caution">
    <text evidence="1">The sequence shown here is derived from an EMBL/GenBank/DDBJ whole genome shotgun (WGS) entry which is preliminary data.</text>
</comment>
<name>A0ABP9UTJ1_9BACT</name>
<proteinExistence type="predicted"/>
<evidence type="ECO:0000313" key="1">
    <source>
        <dbReference type="EMBL" id="GAA5484850.1"/>
    </source>
</evidence>
<organism evidence="1 2">
    <name type="scientific">Haloferula sargassicola</name>
    <dbReference type="NCBI Taxonomy" id="490096"/>
    <lineage>
        <taxon>Bacteria</taxon>
        <taxon>Pseudomonadati</taxon>
        <taxon>Verrucomicrobiota</taxon>
        <taxon>Verrucomicrobiia</taxon>
        <taxon>Verrucomicrobiales</taxon>
        <taxon>Verrucomicrobiaceae</taxon>
        <taxon>Haloferula</taxon>
    </lineage>
</organism>
<evidence type="ECO:0000313" key="2">
    <source>
        <dbReference type="Proteomes" id="UP001476282"/>
    </source>
</evidence>